<protein>
    <recommendedName>
        <fullName evidence="3">DUF3046 domain-containing protein</fullName>
    </recommendedName>
</protein>
<gene>
    <name evidence="1" type="ORF">BSZ39_00285</name>
</gene>
<proteinExistence type="predicted"/>
<dbReference type="Proteomes" id="UP000185628">
    <property type="component" value="Unassembled WGS sequence"/>
</dbReference>
<dbReference type="Pfam" id="PF11248">
    <property type="entry name" value="DUF3046"/>
    <property type="match status" value="1"/>
</dbReference>
<dbReference type="AlphaFoldDB" id="A0A1Q5Q5T8"/>
<dbReference type="InterPro" id="IPR021408">
    <property type="entry name" value="DUF3046"/>
</dbReference>
<dbReference type="EMBL" id="MQVR01000001">
    <property type="protein sequence ID" value="OKL55176.1"/>
    <property type="molecule type" value="Genomic_DNA"/>
</dbReference>
<keyword evidence="2" id="KW-1185">Reference proteome</keyword>
<comment type="caution">
    <text evidence="1">The sequence shown here is derived from an EMBL/GenBank/DDBJ whole genome shotgun (WGS) entry which is preliminary data.</text>
</comment>
<accession>A0A1Q5Q5T8</accession>
<name>A0A1Q5Q5T8_9ACTO</name>
<reference evidence="2" key="1">
    <citation type="submission" date="2016-12" db="EMBL/GenBank/DDBJ databases">
        <authorList>
            <person name="Meng X."/>
        </authorList>
    </citation>
    <scope>NUCLEOTIDE SEQUENCE [LARGE SCALE GENOMIC DNA]</scope>
    <source>
        <strain evidence="2">DSM 19116</strain>
    </source>
</reference>
<evidence type="ECO:0000313" key="2">
    <source>
        <dbReference type="Proteomes" id="UP000185628"/>
    </source>
</evidence>
<organism evidence="1 2">
    <name type="scientific">Bowdeniella nasicola</name>
    <dbReference type="NCBI Taxonomy" id="208480"/>
    <lineage>
        <taxon>Bacteria</taxon>
        <taxon>Bacillati</taxon>
        <taxon>Actinomycetota</taxon>
        <taxon>Actinomycetes</taxon>
        <taxon>Actinomycetales</taxon>
        <taxon>Actinomycetaceae</taxon>
        <taxon>Bowdeniella</taxon>
    </lineage>
</organism>
<evidence type="ECO:0008006" key="3">
    <source>
        <dbReference type="Google" id="ProtNLM"/>
    </source>
</evidence>
<evidence type="ECO:0000313" key="1">
    <source>
        <dbReference type="EMBL" id="OKL55176.1"/>
    </source>
</evidence>
<sequence>MRRSELFEALRHIYGEALGTSLAADLSLLQLGGRTIDQALADEVPVPKVWAAFCEEMGAGDEVRFYHRSIAREKRAGRA</sequence>